<proteinExistence type="predicted"/>
<evidence type="ECO:0000313" key="2">
    <source>
        <dbReference type="Proteomes" id="UP001476247"/>
    </source>
</evidence>
<gene>
    <name evidence="1" type="ORF">HPULCUR_007749</name>
</gene>
<protein>
    <submittedName>
        <fullName evidence="1">Uncharacterized protein</fullName>
    </submittedName>
</protein>
<organism evidence="1 2">
    <name type="scientific">Helicostylum pulchrum</name>
    <dbReference type="NCBI Taxonomy" id="562976"/>
    <lineage>
        <taxon>Eukaryota</taxon>
        <taxon>Fungi</taxon>
        <taxon>Fungi incertae sedis</taxon>
        <taxon>Mucoromycota</taxon>
        <taxon>Mucoromycotina</taxon>
        <taxon>Mucoromycetes</taxon>
        <taxon>Mucorales</taxon>
        <taxon>Mucorineae</taxon>
        <taxon>Mucoraceae</taxon>
        <taxon>Helicostylum</taxon>
    </lineage>
</organism>
<name>A0ABP9Y5P9_9FUNG</name>
<accession>A0ABP9Y5P9</accession>
<keyword evidence="2" id="KW-1185">Reference proteome</keyword>
<dbReference type="Proteomes" id="UP001476247">
    <property type="component" value="Unassembled WGS sequence"/>
</dbReference>
<dbReference type="EMBL" id="BAABUJ010000022">
    <property type="protein sequence ID" value="GAA5802286.1"/>
    <property type="molecule type" value="Genomic_DNA"/>
</dbReference>
<sequence length="112" mass="13047">MERQSNADILDRLVYYDRYELGIAEARKEELDITKSLNNGTKMINTMKYMLLNISKHYPSTEIAIEGMIMSGLKINFFCMANPKGYVSVVTKENEFYFPVHSKEFLKKMTLC</sequence>
<comment type="caution">
    <text evidence="1">The sequence shown here is derived from an EMBL/GenBank/DDBJ whole genome shotgun (WGS) entry which is preliminary data.</text>
</comment>
<reference evidence="1 2" key="1">
    <citation type="submission" date="2024-04" db="EMBL/GenBank/DDBJ databases">
        <title>genome sequences of Mucor flavus KT1a and Helicostylum pulchrum KT1b strains isolation_sourced from the surface of a dry-aged beef.</title>
        <authorList>
            <person name="Toyotome T."/>
            <person name="Hosono M."/>
            <person name="Torimaru M."/>
            <person name="Fukuda K."/>
            <person name="Mikami N."/>
        </authorList>
    </citation>
    <scope>NUCLEOTIDE SEQUENCE [LARGE SCALE GENOMIC DNA]</scope>
    <source>
        <strain evidence="1 2">KT1b</strain>
    </source>
</reference>
<evidence type="ECO:0000313" key="1">
    <source>
        <dbReference type="EMBL" id="GAA5802286.1"/>
    </source>
</evidence>